<comment type="caution">
    <text evidence="1">The sequence shown here is derived from an EMBL/GenBank/DDBJ whole genome shotgun (WGS) entry which is preliminary data.</text>
</comment>
<organism evidence="1 2">
    <name type="scientific">Periplaneta americana</name>
    <name type="common">American cockroach</name>
    <name type="synonym">Blatta americana</name>
    <dbReference type="NCBI Taxonomy" id="6978"/>
    <lineage>
        <taxon>Eukaryota</taxon>
        <taxon>Metazoa</taxon>
        <taxon>Ecdysozoa</taxon>
        <taxon>Arthropoda</taxon>
        <taxon>Hexapoda</taxon>
        <taxon>Insecta</taxon>
        <taxon>Pterygota</taxon>
        <taxon>Neoptera</taxon>
        <taxon>Polyneoptera</taxon>
        <taxon>Dictyoptera</taxon>
        <taxon>Blattodea</taxon>
        <taxon>Blattoidea</taxon>
        <taxon>Blattidae</taxon>
        <taxon>Blattinae</taxon>
        <taxon>Periplaneta</taxon>
    </lineage>
</organism>
<accession>A0ABQ8TTX1</accession>
<proteinExistence type="predicted"/>
<dbReference type="Proteomes" id="UP001148838">
    <property type="component" value="Unassembled WGS sequence"/>
</dbReference>
<gene>
    <name evidence="1" type="ORF">ANN_01541</name>
</gene>
<reference evidence="1 2" key="1">
    <citation type="journal article" date="2022" name="Allergy">
        <title>Genome assembly and annotation of Periplaneta americana reveal a comprehensive cockroach allergen profile.</title>
        <authorList>
            <person name="Wang L."/>
            <person name="Xiong Q."/>
            <person name="Saelim N."/>
            <person name="Wang L."/>
            <person name="Nong W."/>
            <person name="Wan A.T."/>
            <person name="Shi M."/>
            <person name="Liu X."/>
            <person name="Cao Q."/>
            <person name="Hui J.H.L."/>
            <person name="Sookrung N."/>
            <person name="Leung T.F."/>
            <person name="Tungtrongchitr A."/>
            <person name="Tsui S.K.W."/>
        </authorList>
    </citation>
    <scope>NUCLEOTIDE SEQUENCE [LARGE SCALE GENOMIC DNA]</scope>
    <source>
        <strain evidence="1">PWHHKU_190912</strain>
    </source>
</reference>
<evidence type="ECO:0000313" key="2">
    <source>
        <dbReference type="Proteomes" id="UP001148838"/>
    </source>
</evidence>
<protein>
    <submittedName>
        <fullName evidence="1">Uncharacterized protein</fullName>
    </submittedName>
</protein>
<dbReference type="EMBL" id="JAJSOF020000003">
    <property type="protein sequence ID" value="KAJ4450134.1"/>
    <property type="molecule type" value="Genomic_DNA"/>
</dbReference>
<sequence>MEEEGFALVNSKYLKTYFTYNNSNAIDLVSYRGKDITTKKQDFWKSGAAPIRKHIPIITELELSPSQPVNTSSGILRFSRRIAGSKIQNSGI</sequence>
<name>A0ABQ8TTX1_PERAM</name>
<keyword evidence="2" id="KW-1185">Reference proteome</keyword>
<evidence type="ECO:0000313" key="1">
    <source>
        <dbReference type="EMBL" id="KAJ4450134.1"/>
    </source>
</evidence>